<evidence type="ECO:0000313" key="3">
    <source>
        <dbReference type="EnsemblPlants" id="PGSC0003DMT400001909"/>
    </source>
</evidence>
<protein>
    <submittedName>
        <fullName evidence="3">Glucan endo-1,3-beta-glucosidase</fullName>
    </submittedName>
</protein>
<dbReference type="Gramene" id="PGSC0003DMT400001909">
    <property type="protein sequence ID" value="PGSC0003DMT400001909"/>
    <property type="gene ID" value="PGSC0003DMG402000722"/>
</dbReference>
<feature type="domain" description="X8" evidence="2">
    <location>
        <begin position="1"/>
        <end position="62"/>
    </location>
</feature>
<accession>M0ZJA7</accession>
<proteinExistence type="predicted"/>
<reference evidence="3" key="2">
    <citation type="submission" date="2015-06" db="UniProtKB">
        <authorList>
            <consortium name="EnsemblPlants"/>
        </authorList>
    </citation>
    <scope>IDENTIFICATION</scope>
    <source>
        <strain evidence="3">DM1-3 516 R44</strain>
    </source>
</reference>
<dbReference type="PANTHER" id="PTHR31044">
    <property type="entry name" value="BETA-1,3 GLUCANASE"/>
    <property type="match status" value="1"/>
</dbReference>
<dbReference type="EnsemblPlants" id="PGSC0003DMT400001909">
    <property type="protein sequence ID" value="PGSC0003DMT400001909"/>
    <property type="gene ID" value="PGSC0003DMG402000722"/>
</dbReference>
<evidence type="ECO:0000256" key="1">
    <source>
        <dbReference type="ARBA" id="ARBA00022729"/>
    </source>
</evidence>
<dbReference type="Gene3D" id="1.20.58.1040">
    <property type="match status" value="1"/>
</dbReference>
<dbReference type="AlphaFoldDB" id="M0ZJA7"/>
<dbReference type="Pfam" id="PF07983">
    <property type="entry name" value="X8"/>
    <property type="match status" value="1"/>
</dbReference>
<dbReference type="Proteomes" id="UP000011115">
    <property type="component" value="Unassembled WGS sequence"/>
</dbReference>
<dbReference type="ExpressionAtlas" id="M0ZJA7">
    <property type="expression patterns" value="baseline"/>
</dbReference>
<dbReference type="InterPro" id="IPR012946">
    <property type="entry name" value="X8"/>
</dbReference>
<reference evidence="4" key="1">
    <citation type="journal article" date="2011" name="Nature">
        <title>Genome sequence and analysis of the tuber crop potato.</title>
        <authorList>
            <consortium name="The Potato Genome Sequencing Consortium"/>
        </authorList>
    </citation>
    <scope>NUCLEOTIDE SEQUENCE [LARGE SCALE GENOMIC DNA]</scope>
    <source>
        <strain evidence="4">cv. DM1-3 516 R44</strain>
    </source>
</reference>
<dbReference type="HOGENOM" id="CLU_031666_6_1_1"/>
<keyword evidence="4" id="KW-1185">Reference proteome</keyword>
<dbReference type="PANTHER" id="PTHR31044:SF121">
    <property type="entry name" value="X8 DOMAIN-CONTAINING PROTEIN"/>
    <property type="match status" value="1"/>
</dbReference>
<organism evidence="3 4">
    <name type="scientific">Solanum tuberosum</name>
    <name type="common">Potato</name>
    <dbReference type="NCBI Taxonomy" id="4113"/>
    <lineage>
        <taxon>Eukaryota</taxon>
        <taxon>Viridiplantae</taxon>
        <taxon>Streptophyta</taxon>
        <taxon>Embryophyta</taxon>
        <taxon>Tracheophyta</taxon>
        <taxon>Spermatophyta</taxon>
        <taxon>Magnoliopsida</taxon>
        <taxon>eudicotyledons</taxon>
        <taxon>Gunneridae</taxon>
        <taxon>Pentapetalae</taxon>
        <taxon>asterids</taxon>
        <taxon>lamiids</taxon>
        <taxon>Solanales</taxon>
        <taxon>Solanaceae</taxon>
        <taxon>Solanoideae</taxon>
        <taxon>Solaneae</taxon>
        <taxon>Solanum</taxon>
    </lineage>
</organism>
<dbReference type="SMART" id="SM00768">
    <property type="entry name" value="X8"/>
    <property type="match status" value="1"/>
</dbReference>
<name>M0ZJA7_SOLTU</name>
<dbReference type="InterPro" id="IPR044788">
    <property type="entry name" value="X8_dom_prot"/>
</dbReference>
<dbReference type="GO" id="GO:0009506">
    <property type="term" value="C:plasmodesma"/>
    <property type="evidence" value="ECO:0007669"/>
    <property type="project" value="UniProtKB-ARBA"/>
</dbReference>
<keyword evidence="1" id="KW-0732">Signal</keyword>
<evidence type="ECO:0000313" key="4">
    <source>
        <dbReference type="Proteomes" id="UP000011115"/>
    </source>
</evidence>
<sequence length="67" mass="7093">MGIDCSPIQEGGPCFEPNTVASHAAYAMNVLYQTAGRNPWNCDFSQTASLTSTNPSYNGCTYPGGNL</sequence>
<evidence type="ECO:0000259" key="2">
    <source>
        <dbReference type="SMART" id="SM00768"/>
    </source>
</evidence>